<protein>
    <recommendedName>
        <fullName evidence="3">17 kDa surface antigen</fullName>
    </recommendedName>
</protein>
<feature type="chain" id="PRO_5032529084" description="17 kDa surface antigen" evidence="5">
    <location>
        <begin position="29"/>
        <end position="133"/>
    </location>
</feature>
<evidence type="ECO:0000256" key="2">
    <source>
        <dbReference type="ARBA" id="ARBA00008681"/>
    </source>
</evidence>
<accession>A0A841J1Q2</accession>
<dbReference type="GO" id="GO:0009279">
    <property type="term" value="C:cell outer membrane"/>
    <property type="evidence" value="ECO:0007669"/>
    <property type="project" value="UniProtKB-SubCell"/>
</dbReference>
<evidence type="ECO:0000259" key="6">
    <source>
        <dbReference type="Pfam" id="PF05433"/>
    </source>
</evidence>
<dbReference type="Proteomes" id="UP000552700">
    <property type="component" value="Unassembled WGS sequence"/>
</dbReference>
<evidence type="ECO:0000256" key="5">
    <source>
        <dbReference type="SAM" id="SignalP"/>
    </source>
</evidence>
<evidence type="ECO:0000313" key="8">
    <source>
        <dbReference type="Proteomes" id="UP000552700"/>
    </source>
</evidence>
<dbReference type="Pfam" id="PF05433">
    <property type="entry name" value="Rick_17kDa_Anti"/>
    <property type="match status" value="1"/>
</dbReference>
<keyword evidence="4" id="KW-0449">Lipoprotein</keyword>
<evidence type="ECO:0000256" key="4">
    <source>
        <dbReference type="ARBA" id="ARBA00023288"/>
    </source>
</evidence>
<organism evidence="7 8">
    <name type="scientific">Sphingobium subterraneum</name>
    <dbReference type="NCBI Taxonomy" id="627688"/>
    <lineage>
        <taxon>Bacteria</taxon>
        <taxon>Pseudomonadati</taxon>
        <taxon>Pseudomonadota</taxon>
        <taxon>Alphaproteobacteria</taxon>
        <taxon>Sphingomonadales</taxon>
        <taxon>Sphingomonadaceae</taxon>
        <taxon>Sphingobium</taxon>
    </lineage>
</organism>
<reference evidence="7 8" key="1">
    <citation type="submission" date="2020-08" db="EMBL/GenBank/DDBJ databases">
        <title>Genomic Encyclopedia of Type Strains, Phase IV (KMG-IV): sequencing the most valuable type-strain genomes for metagenomic binning, comparative biology and taxonomic classification.</title>
        <authorList>
            <person name="Goeker M."/>
        </authorList>
    </citation>
    <scope>NUCLEOTIDE SEQUENCE [LARGE SCALE GENOMIC DNA]</scope>
    <source>
        <strain evidence="7 8">DSM 102255</strain>
    </source>
</reference>
<comment type="subcellular location">
    <subcellularLocation>
        <location evidence="1">Cell outer membrane</location>
        <topology evidence="1">Lipid-anchor</topology>
    </subcellularLocation>
</comment>
<comment type="caution">
    <text evidence="7">The sequence shown here is derived from an EMBL/GenBank/DDBJ whole genome shotgun (WGS) entry which is preliminary data.</text>
</comment>
<gene>
    <name evidence="7" type="ORF">FHS92_002866</name>
</gene>
<evidence type="ECO:0000256" key="3">
    <source>
        <dbReference type="ARBA" id="ARBA00015281"/>
    </source>
</evidence>
<evidence type="ECO:0000313" key="7">
    <source>
        <dbReference type="EMBL" id="MBB6125109.1"/>
    </source>
</evidence>
<dbReference type="InterPro" id="IPR008816">
    <property type="entry name" value="Gly_zipper_2TM_dom"/>
</dbReference>
<proteinExistence type="inferred from homology"/>
<dbReference type="EMBL" id="JACIJP010000005">
    <property type="protein sequence ID" value="MBB6125109.1"/>
    <property type="molecule type" value="Genomic_DNA"/>
</dbReference>
<dbReference type="AlphaFoldDB" id="A0A841J1Q2"/>
<name>A0A841J1Q2_9SPHN</name>
<sequence>MTRKLIKIAAALSVSVASLATVSAPASARDGWDNGRHYGQYKHGRDRDYRGDRYYGGRDNYYRGNNYYRSGYRGDNYRCRDKGTGGAIIGAIAGGLLGHEIAGRGDRTTGTVIGGALGAVTGHVIDKSDGRPC</sequence>
<evidence type="ECO:0000256" key="1">
    <source>
        <dbReference type="ARBA" id="ARBA00004459"/>
    </source>
</evidence>
<keyword evidence="8" id="KW-1185">Reference proteome</keyword>
<comment type="similarity">
    <text evidence="2">Belongs to the rickettsiale 17 kDa surface antigen family.</text>
</comment>
<feature type="domain" description="Glycine zipper 2TM" evidence="6">
    <location>
        <begin position="85"/>
        <end position="125"/>
    </location>
</feature>
<feature type="signal peptide" evidence="5">
    <location>
        <begin position="1"/>
        <end position="28"/>
    </location>
</feature>
<keyword evidence="5" id="KW-0732">Signal</keyword>